<dbReference type="GO" id="GO:0016787">
    <property type="term" value="F:hydrolase activity"/>
    <property type="evidence" value="ECO:0007669"/>
    <property type="project" value="UniProtKB-UniRule"/>
</dbReference>
<dbReference type="GO" id="GO:0005829">
    <property type="term" value="C:cytosol"/>
    <property type="evidence" value="ECO:0007669"/>
    <property type="project" value="TreeGrafter"/>
</dbReference>
<accession>A0A7W6WJR5</accession>
<evidence type="ECO:0000256" key="5">
    <source>
        <dbReference type="PROSITE-ProRule" id="PRU00023"/>
    </source>
</evidence>
<dbReference type="InterPro" id="IPR027417">
    <property type="entry name" value="P-loop_NTPase"/>
</dbReference>
<comment type="caution">
    <text evidence="9">The sequence shown here is derived from an EMBL/GenBank/DDBJ whole genome shotgun (WGS) entry which is preliminary data.</text>
</comment>
<dbReference type="InterPro" id="IPR036770">
    <property type="entry name" value="Ankyrin_rpt-contain_sf"/>
</dbReference>
<proteinExistence type="predicted"/>
<gene>
    <name evidence="9" type="ORF">GGD88_000653</name>
</gene>
<sequence length="966" mass="110872">MRVLVYNELIPEQIPNFDKVVHALGERDFARADVRKLTDTLYRARLNKSDRLLFSLYRARGETCCLILEHIRNHAYEKSRFLSRGAEIDEDKIPVIEADAATPAGDLPLLDPDKPRFNILDKILTFDDEQEAIHGLSPPVIIIGSAGSGKTALTLEKMKQMVGDMLYVSLSPYLVRNARDLYYARNYTNDDQEIDFLSFQEFLESIRVPEGREVTPRDFQAWFVRQPAARRLRDAHKVFEEIRGVITGPVGDEGWLSREDYLDLGVKQSIFSEEDRPAVYDLFEKYRVFLRDSNLYDSNIVSHEYVGAVVPRYDFLVVDEVQDITNIQLYLILKSLRTAGEFILTGDSNQIVHPNFFSWAHIKSLFFEARGLSGAHDGEIVRILRTNYRNTATVTEVANRILKLKHARFGSVDRESNYLVRSVAREPGRLQLLPQTPEVLGDLDDRTRRSTRVAVLVLHPDQKDEARRWFNTPLVFSVQEAKGLEYDSIILFNVVSDEAKAFREVTRDVDPAALETDTLTYARARDKRDKSLEVYKFYINALFVAITRAVRNLYWVESDHGHPLIDVLQMARFSEVTVSAEREDSSLEQWQREASRLEMQGKTEQAQDIRDRVLQQKPVPWSVVDRATFDAQSEAAFASGARKQLLPVFEHALLHWYRPILNRLTLDGFKPALDPEDKAVTLMHRKHFEAYAFKNPGTVLRDVERYGIDHRTPFNLTPVMVAARVGNIPVAKTLIERGADPTLTANHGFTAVDFALERGLTDERFARQKLPELFDLLAPPSIDVQARGRLIKLDRHLMEYVLLRIMGALFYRRLGPWIATRYGHNEGFTAKALAEVVTILPEEVLPDRRKKRTYISSILSKNEVDGTSPYNRFLFRRFRHGHYIVDPDLKIRVGTAWVPYYQVFRPEAWGPDHPPDYYARSGLYSEADIKAMQTREIDRGMQKLAAFRADVLGLETDGNSLGPRSP</sequence>
<dbReference type="InterPro" id="IPR000212">
    <property type="entry name" value="DNA_helicase_UvrD/REP"/>
</dbReference>
<keyword evidence="2 6" id="KW-0378">Hydrolase</keyword>
<dbReference type="InterPro" id="IPR014016">
    <property type="entry name" value="UvrD-like_ATP-bd"/>
</dbReference>
<feature type="domain" description="UvrD-like helicase ATP-binding" evidence="8">
    <location>
        <begin position="123"/>
        <end position="391"/>
    </location>
</feature>
<dbReference type="PANTHER" id="PTHR11070">
    <property type="entry name" value="UVRD / RECB / PCRA DNA HELICASE FAMILY MEMBER"/>
    <property type="match status" value="1"/>
</dbReference>
<dbReference type="Proteomes" id="UP000555728">
    <property type="component" value="Unassembled WGS sequence"/>
</dbReference>
<evidence type="ECO:0000256" key="3">
    <source>
        <dbReference type="ARBA" id="ARBA00022806"/>
    </source>
</evidence>
<dbReference type="Pfam" id="PF01443">
    <property type="entry name" value="Viral_helicase1"/>
    <property type="match status" value="1"/>
</dbReference>
<dbReference type="InterPro" id="IPR002110">
    <property type="entry name" value="Ankyrin_rpt"/>
</dbReference>
<evidence type="ECO:0000256" key="1">
    <source>
        <dbReference type="ARBA" id="ARBA00022741"/>
    </source>
</evidence>
<protein>
    <recommendedName>
        <fullName evidence="8">UvrD-like helicase ATP-binding domain-containing protein</fullName>
    </recommendedName>
</protein>
<evidence type="ECO:0000256" key="6">
    <source>
        <dbReference type="PROSITE-ProRule" id="PRU00560"/>
    </source>
</evidence>
<name>A0A7W6WJR5_9PROT</name>
<keyword evidence="5" id="KW-0040">ANK repeat</keyword>
<dbReference type="PROSITE" id="PS51198">
    <property type="entry name" value="UVRD_HELICASE_ATP_BIND"/>
    <property type="match status" value="1"/>
</dbReference>
<keyword evidence="1 6" id="KW-0547">Nucleotide-binding</keyword>
<organism evidence="9 10">
    <name type="scientific">Roseospira goensis</name>
    <dbReference type="NCBI Taxonomy" id="391922"/>
    <lineage>
        <taxon>Bacteria</taxon>
        <taxon>Pseudomonadati</taxon>
        <taxon>Pseudomonadota</taxon>
        <taxon>Alphaproteobacteria</taxon>
        <taxon>Rhodospirillales</taxon>
        <taxon>Rhodospirillaceae</taxon>
        <taxon>Roseospira</taxon>
    </lineage>
</organism>
<dbReference type="SUPFAM" id="SSF52540">
    <property type="entry name" value="P-loop containing nucleoside triphosphate hydrolases"/>
    <property type="match status" value="1"/>
</dbReference>
<keyword evidence="7" id="KW-0175">Coiled coil</keyword>
<dbReference type="PANTHER" id="PTHR11070:SF45">
    <property type="entry name" value="DNA 3'-5' HELICASE"/>
    <property type="match status" value="1"/>
</dbReference>
<dbReference type="GO" id="GO:0043138">
    <property type="term" value="F:3'-5' DNA helicase activity"/>
    <property type="evidence" value="ECO:0007669"/>
    <property type="project" value="TreeGrafter"/>
</dbReference>
<dbReference type="AlphaFoldDB" id="A0A7W6WJR5"/>
<reference evidence="9 10" key="1">
    <citation type="submission" date="2020-08" db="EMBL/GenBank/DDBJ databases">
        <title>Genome sequencing of Purple Non-Sulfur Bacteria from various extreme environments.</title>
        <authorList>
            <person name="Mayer M."/>
        </authorList>
    </citation>
    <scope>NUCLEOTIDE SEQUENCE [LARGE SCALE GENOMIC DNA]</scope>
    <source>
        <strain evidence="9 10">JA135</strain>
    </source>
</reference>
<evidence type="ECO:0000256" key="7">
    <source>
        <dbReference type="SAM" id="Coils"/>
    </source>
</evidence>
<dbReference type="GO" id="GO:0003677">
    <property type="term" value="F:DNA binding"/>
    <property type="evidence" value="ECO:0007669"/>
    <property type="project" value="InterPro"/>
</dbReference>
<evidence type="ECO:0000256" key="2">
    <source>
        <dbReference type="ARBA" id="ARBA00022801"/>
    </source>
</evidence>
<evidence type="ECO:0000256" key="4">
    <source>
        <dbReference type="ARBA" id="ARBA00022840"/>
    </source>
</evidence>
<dbReference type="InterPro" id="IPR027351">
    <property type="entry name" value="(+)RNA_virus_helicase_core_dom"/>
</dbReference>
<dbReference type="GO" id="GO:0000725">
    <property type="term" value="P:recombinational repair"/>
    <property type="evidence" value="ECO:0007669"/>
    <property type="project" value="TreeGrafter"/>
</dbReference>
<dbReference type="SMART" id="SM00248">
    <property type="entry name" value="ANK"/>
    <property type="match status" value="1"/>
</dbReference>
<dbReference type="RefSeq" id="WP_184431680.1">
    <property type="nucleotide sequence ID" value="NZ_JACIGI010000004.1"/>
</dbReference>
<keyword evidence="10" id="KW-1185">Reference proteome</keyword>
<dbReference type="PROSITE" id="PS50297">
    <property type="entry name" value="ANK_REP_REGION"/>
    <property type="match status" value="1"/>
</dbReference>
<dbReference type="Gene3D" id="1.25.40.20">
    <property type="entry name" value="Ankyrin repeat-containing domain"/>
    <property type="match status" value="1"/>
</dbReference>
<evidence type="ECO:0000313" key="9">
    <source>
        <dbReference type="EMBL" id="MBB4284939.1"/>
    </source>
</evidence>
<evidence type="ECO:0000313" key="10">
    <source>
        <dbReference type="Proteomes" id="UP000555728"/>
    </source>
</evidence>
<dbReference type="PROSITE" id="PS50088">
    <property type="entry name" value="ANK_REPEAT"/>
    <property type="match status" value="1"/>
</dbReference>
<keyword evidence="3 6" id="KW-0347">Helicase</keyword>
<dbReference type="EMBL" id="JACIGI010000004">
    <property type="protein sequence ID" value="MBB4284939.1"/>
    <property type="molecule type" value="Genomic_DNA"/>
</dbReference>
<feature type="coiled-coil region" evidence="7">
    <location>
        <begin position="580"/>
        <end position="607"/>
    </location>
</feature>
<keyword evidence="4 6" id="KW-0067">ATP-binding</keyword>
<dbReference type="GO" id="GO:0005524">
    <property type="term" value="F:ATP binding"/>
    <property type="evidence" value="ECO:0007669"/>
    <property type="project" value="UniProtKB-UniRule"/>
</dbReference>
<feature type="binding site" evidence="6">
    <location>
        <begin position="144"/>
        <end position="151"/>
    </location>
    <ligand>
        <name>ATP</name>
        <dbReference type="ChEBI" id="CHEBI:30616"/>
    </ligand>
</feature>
<dbReference type="SUPFAM" id="SSF48403">
    <property type="entry name" value="Ankyrin repeat"/>
    <property type="match status" value="1"/>
</dbReference>
<feature type="repeat" description="ANK" evidence="5">
    <location>
        <begin position="714"/>
        <end position="746"/>
    </location>
</feature>
<dbReference type="Gene3D" id="3.40.50.300">
    <property type="entry name" value="P-loop containing nucleotide triphosphate hydrolases"/>
    <property type="match status" value="2"/>
</dbReference>
<evidence type="ECO:0000259" key="8">
    <source>
        <dbReference type="PROSITE" id="PS51198"/>
    </source>
</evidence>